<name>A0A3S3ME58_9MAGN</name>
<dbReference type="Proteomes" id="UP000283530">
    <property type="component" value="Unassembled WGS sequence"/>
</dbReference>
<keyword evidence="2" id="KW-0808">Transferase</keyword>
<accession>A0A3S3ME58</accession>
<keyword evidence="2" id="KW-0675">Receptor</keyword>
<dbReference type="STRING" id="337451.A0A3S3ME58"/>
<gene>
    <name evidence="2" type="ORF">CKAN_00668900</name>
</gene>
<dbReference type="GO" id="GO:0005524">
    <property type="term" value="F:ATP binding"/>
    <property type="evidence" value="ECO:0007669"/>
    <property type="project" value="InterPro"/>
</dbReference>
<keyword evidence="2" id="KW-0418">Kinase</keyword>
<organism evidence="2 3">
    <name type="scientific">Cinnamomum micranthum f. kanehirae</name>
    <dbReference type="NCBI Taxonomy" id="337451"/>
    <lineage>
        <taxon>Eukaryota</taxon>
        <taxon>Viridiplantae</taxon>
        <taxon>Streptophyta</taxon>
        <taxon>Embryophyta</taxon>
        <taxon>Tracheophyta</taxon>
        <taxon>Spermatophyta</taxon>
        <taxon>Magnoliopsida</taxon>
        <taxon>Magnoliidae</taxon>
        <taxon>Laurales</taxon>
        <taxon>Lauraceae</taxon>
        <taxon>Cinnamomum</taxon>
    </lineage>
</organism>
<dbReference type="PROSITE" id="PS50011">
    <property type="entry name" value="PROTEIN_KINASE_DOM"/>
    <property type="match status" value="1"/>
</dbReference>
<keyword evidence="3" id="KW-1185">Reference proteome</keyword>
<protein>
    <submittedName>
        <fullName evidence="2">Putative leucine-rich repeat receptor-like protein kinase</fullName>
    </submittedName>
</protein>
<dbReference type="InterPro" id="IPR011009">
    <property type="entry name" value="Kinase-like_dom_sf"/>
</dbReference>
<reference evidence="2 3" key="1">
    <citation type="journal article" date="2019" name="Nat. Plants">
        <title>Stout camphor tree genome fills gaps in understanding of flowering plant genome evolution.</title>
        <authorList>
            <person name="Chaw S.M."/>
            <person name="Liu Y.C."/>
            <person name="Wu Y.W."/>
            <person name="Wang H.Y."/>
            <person name="Lin C.I."/>
            <person name="Wu C.S."/>
            <person name="Ke H.M."/>
            <person name="Chang L.Y."/>
            <person name="Hsu C.Y."/>
            <person name="Yang H.T."/>
            <person name="Sudianto E."/>
            <person name="Hsu M.H."/>
            <person name="Wu K.P."/>
            <person name="Wang L.N."/>
            <person name="Leebens-Mack J.H."/>
            <person name="Tsai I.J."/>
        </authorList>
    </citation>
    <scope>NUCLEOTIDE SEQUENCE [LARGE SCALE GENOMIC DNA]</scope>
    <source>
        <strain evidence="3">cv. Chaw 1501</strain>
        <tissue evidence="2">Young leaves</tissue>
    </source>
</reference>
<dbReference type="PANTHER" id="PTHR48006">
    <property type="entry name" value="LEUCINE-RICH REPEAT-CONTAINING PROTEIN DDB_G0281931-RELATED"/>
    <property type="match status" value="1"/>
</dbReference>
<sequence>MVREGQRQRAYDTSKHLTKKSDVYSFGVVLFQLITAKRATFQGEGTEKIDLVDWANHTIALAPIECVVDPKLEGVHDTDSLKKAAEIARLCTSKKSEERPTMCEVVAKLKDCLEIEAAAERIRVLVNVEQQVE</sequence>
<proteinExistence type="predicted"/>
<evidence type="ECO:0000313" key="2">
    <source>
        <dbReference type="EMBL" id="RWR78171.1"/>
    </source>
</evidence>
<dbReference type="Gene3D" id="1.10.510.10">
    <property type="entry name" value="Transferase(Phosphotransferase) domain 1"/>
    <property type="match status" value="1"/>
</dbReference>
<dbReference type="OrthoDB" id="2013020at2759"/>
<evidence type="ECO:0000313" key="3">
    <source>
        <dbReference type="Proteomes" id="UP000283530"/>
    </source>
</evidence>
<dbReference type="Pfam" id="PF07714">
    <property type="entry name" value="PK_Tyr_Ser-Thr"/>
    <property type="match status" value="1"/>
</dbReference>
<dbReference type="InterPro" id="IPR001245">
    <property type="entry name" value="Ser-Thr/Tyr_kinase_cat_dom"/>
</dbReference>
<evidence type="ECO:0000259" key="1">
    <source>
        <dbReference type="PROSITE" id="PS50011"/>
    </source>
</evidence>
<comment type="caution">
    <text evidence="2">The sequence shown here is derived from an EMBL/GenBank/DDBJ whole genome shotgun (WGS) entry which is preliminary data.</text>
</comment>
<feature type="domain" description="Protein kinase" evidence="1">
    <location>
        <begin position="1"/>
        <end position="113"/>
    </location>
</feature>
<dbReference type="GO" id="GO:0004672">
    <property type="term" value="F:protein kinase activity"/>
    <property type="evidence" value="ECO:0007669"/>
    <property type="project" value="InterPro"/>
</dbReference>
<dbReference type="PANTHER" id="PTHR48006:SF100">
    <property type="entry name" value="LRR RECEPTOR-LIKE SERINE_THREONINE-KINASE-RELATED"/>
    <property type="match status" value="1"/>
</dbReference>
<dbReference type="InterPro" id="IPR000719">
    <property type="entry name" value="Prot_kinase_dom"/>
</dbReference>
<dbReference type="AlphaFoldDB" id="A0A3S3ME58"/>
<dbReference type="SUPFAM" id="SSF56112">
    <property type="entry name" value="Protein kinase-like (PK-like)"/>
    <property type="match status" value="1"/>
</dbReference>
<dbReference type="InterPro" id="IPR051824">
    <property type="entry name" value="LRR_Rcpt-Like_S/T_Kinase"/>
</dbReference>
<dbReference type="EMBL" id="QPKB01000002">
    <property type="protein sequence ID" value="RWR78171.1"/>
    <property type="molecule type" value="Genomic_DNA"/>
</dbReference>